<sequence length="489" mass="55539">MWTAVAVLVVTVVVLLLFRANKRPAGLPPGPFSLPYIGNALQILKDTSKGAFKKYTEAYGGIMSFKSYGVWTVLVSDPALMRTGLADPVASGRTDLLLLRKRDSIIKGRECPALGIIGTSGDVWRQQRRFTLRTLRDLGFGRNTMEPIMQEELDELLQLFTRRQGEKVDVGLLFNRSIVNVIWAITIGKRYSYDDKKLEALVEKVNKMLLTFNPLHPALRFRWVKKLFPNLSIIRHTEGYMAEVLAFIEGEVEAYRQEMGDQVDTGCYIGAYLYELSLLKPGEEDDQTTLTVDHLKANILELFLAGSETTSSTLWWAVFFLASNPQAQQTMQEEMDRVVGRDNTPAQAHMDRLPYTMATICEVQRMGDLLPFAIPHKATEDVSLGGYRIPKGTTILFNLSHGLLDPKYWQEPTQFRPERFLTEEGKVFKPDHFMPFGSGKRVCLGESLARLEVFVFLASLMHRFSWRLADDNVTWETSTFLSQPPNFYV</sequence>
<gene>
    <name evidence="10" type="primary">Cyp2j6_5</name>
    <name evidence="10" type="ORF">GWK47_041698</name>
</gene>
<dbReference type="PANTHER" id="PTHR24300">
    <property type="entry name" value="CYTOCHROME P450 508A4-RELATED"/>
    <property type="match status" value="1"/>
</dbReference>
<feature type="binding site" description="axial binding residue" evidence="7">
    <location>
        <position position="443"/>
    </location>
    <ligand>
        <name>heme</name>
        <dbReference type="ChEBI" id="CHEBI:30413"/>
    </ligand>
    <ligandPart>
        <name>Fe</name>
        <dbReference type="ChEBI" id="CHEBI:18248"/>
    </ligandPart>
</feature>
<dbReference type="InterPro" id="IPR017972">
    <property type="entry name" value="Cyt_P450_CS"/>
</dbReference>
<evidence type="ECO:0000256" key="8">
    <source>
        <dbReference type="RuleBase" id="RU000461"/>
    </source>
</evidence>
<evidence type="ECO:0000256" key="3">
    <source>
        <dbReference type="ARBA" id="ARBA00022723"/>
    </source>
</evidence>
<dbReference type="PROSITE" id="PS00086">
    <property type="entry name" value="CYTOCHROME_P450"/>
    <property type="match status" value="1"/>
</dbReference>
<dbReference type="Pfam" id="PF00067">
    <property type="entry name" value="p450"/>
    <property type="match status" value="1"/>
</dbReference>
<evidence type="ECO:0000313" key="10">
    <source>
        <dbReference type="EMBL" id="KAG0723923.1"/>
    </source>
</evidence>
<dbReference type="OrthoDB" id="3934656at2759"/>
<dbReference type="GO" id="GO:0016712">
    <property type="term" value="F:oxidoreductase activity, acting on paired donors, with incorporation or reduction of molecular oxygen, reduced flavin or flavoprotein as one donor, and incorporation of one atom of oxygen"/>
    <property type="evidence" value="ECO:0007669"/>
    <property type="project" value="TreeGrafter"/>
</dbReference>
<dbReference type="EMBL" id="JACEEZ010007597">
    <property type="protein sequence ID" value="KAG0723923.1"/>
    <property type="molecule type" value="Genomic_DNA"/>
</dbReference>
<dbReference type="GO" id="GO:0005737">
    <property type="term" value="C:cytoplasm"/>
    <property type="evidence" value="ECO:0007669"/>
    <property type="project" value="TreeGrafter"/>
</dbReference>
<comment type="similarity">
    <text evidence="2 8">Belongs to the cytochrome P450 family.</text>
</comment>
<comment type="caution">
    <text evidence="10">The sequence shown here is derived from an EMBL/GenBank/DDBJ whole genome shotgun (WGS) entry which is preliminary data.</text>
</comment>
<organism evidence="10 11">
    <name type="scientific">Chionoecetes opilio</name>
    <name type="common">Atlantic snow crab</name>
    <name type="synonym">Cancer opilio</name>
    <dbReference type="NCBI Taxonomy" id="41210"/>
    <lineage>
        <taxon>Eukaryota</taxon>
        <taxon>Metazoa</taxon>
        <taxon>Ecdysozoa</taxon>
        <taxon>Arthropoda</taxon>
        <taxon>Crustacea</taxon>
        <taxon>Multicrustacea</taxon>
        <taxon>Malacostraca</taxon>
        <taxon>Eumalacostraca</taxon>
        <taxon>Eucarida</taxon>
        <taxon>Decapoda</taxon>
        <taxon>Pleocyemata</taxon>
        <taxon>Brachyura</taxon>
        <taxon>Eubrachyura</taxon>
        <taxon>Majoidea</taxon>
        <taxon>Majidae</taxon>
        <taxon>Chionoecetes</taxon>
    </lineage>
</organism>
<dbReference type="GO" id="GO:0020037">
    <property type="term" value="F:heme binding"/>
    <property type="evidence" value="ECO:0007669"/>
    <property type="project" value="InterPro"/>
</dbReference>
<evidence type="ECO:0000256" key="4">
    <source>
        <dbReference type="ARBA" id="ARBA00023002"/>
    </source>
</evidence>
<dbReference type="Proteomes" id="UP000770661">
    <property type="component" value="Unassembled WGS sequence"/>
</dbReference>
<dbReference type="GO" id="GO:0008395">
    <property type="term" value="F:steroid hydroxylase activity"/>
    <property type="evidence" value="ECO:0007669"/>
    <property type="project" value="TreeGrafter"/>
</dbReference>
<dbReference type="SUPFAM" id="SSF48264">
    <property type="entry name" value="Cytochrome P450"/>
    <property type="match status" value="1"/>
</dbReference>
<reference evidence="10" key="1">
    <citation type="submission" date="2020-07" db="EMBL/GenBank/DDBJ databases">
        <title>The High-quality genome of the commercially important snow crab, Chionoecetes opilio.</title>
        <authorList>
            <person name="Jeong J.-H."/>
            <person name="Ryu S."/>
        </authorList>
    </citation>
    <scope>NUCLEOTIDE SEQUENCE</scope>
    <source>
        <strain evidence="10">MADBK_172401_WGS</strain>
        <tissue evidence="10">Digestive gland</tissue>
    </source>
</reference>
<keyword evidence="3 7" id="KW-0479">Metal-binding</keyword>
<feature type="signal peptide" evidence="9">
    <location>
        <begin position="1"/>
        <end position="20"/>
    </location>
</feature>
<evidence type="ECO:0000256" key="1">
    <source>
        <dbReference type="ARBA" id="ARBA00001971"/>
    </source>
</evidence>
<protein>
    <submittedName>
        <fullName evidence="10">Cytochrome P450 2J6</fullName>
    </submittedName>
</protein>
<dbReference type="InterPro" id="IPR001128">
    <property type="entry name" value="Cyt_P450"/>
</dbReference>
<name>A0A8J4Y9J5_CHIOP</name>
<dbReference type="GO" id="GO:0006082">
    <property type="term" value="P:organic acid metabolic process"/>
    <property type="evidence" value="ECO:0007669"/>
    <property type="project" value="TreeGrafter"/>
</dbReference>
<proteinExistence type="inferred from homology"/>
<dbReference type="InterPro" id="IPR036396">
    <property type="entry name" value="Cyt_P450_sf"/>
</dbReference>
<evidence type="ECO:0000256" key="6">
    <source>
        <dbReference type="ARBA" id="ARBA00023033"/>
    </source>
</evidence>
<keyword evidence="9" id="KW-0732">Signal</keyword>
<feature type="chain" id="PRO_5035300373" evidence="9">
    <location>
        <begin position="21"/>
        <end position="489"/>
    </location>
</feature>
<keyword evidence="5 7" id="KW-0408">Iron</keyword>
<dbReference type="FunFam" id="1.10.630.10:FF:000036">
    <property type="entry name" value="CYtochrome P450 family"/>
    <property type="match status" value="1"/>
</dbReference>
<dbReference type="Gene3D" id="1.10.630.10">
    <property type="entry name" value="Cytochrome P450"/>
    <property type="match status" value="1"/>
</dbReference>
<evidence type="ECO:0000256" key="2">
    <source>
        <dbReference type="ARBA" id="ARBA00010617"/>
    </source>
</evidence>
<evidence type="ECO:0000256" key="7">
    <source>
        <dbReference type="PIRSR" id="PIRSR602401-1"/>
    </source>
</evidence>
<comment type="cofactor">
    <cofactor evidence="1 7">
        <name>heme</name>
        <dbReference type="ChEBI" id="CHEBI:30413"/>
    </cofactor>
</comment>
<keyword evidence="11" id="KW-1185">Reference proteome</keyword>
<keyword evidence="6 8" id="KW-0503">Monooxygenase</keyword>
<dbReference type="PRINTS" id="PR00463">
    <property type="entry name" value="EP450I"/>
</dbReference>
<dbReference type="InterPro" id="IPR002401">
    <property type="entry name" value="Cyt_P450_E_grp-I"/>
</dbReference>
<keyword evidence="7 8" id="KW-0349">Heme</keyword>
<dbReference type="GO" id="GO:0006805">
    <property type="term" value="P:xenobiotic metabolic process"/>
    <property type="evidence" value="ECO:0007669"/>
    <property type="project" value="TreeGrafter"/>
</dbReference>
<keyword evidence="4 8" id="KW-0560">Oxidoreductase</keyword>
<dbReference type="AlphaFoldDB" id="A0A8J4Y9J5"/>
<evidence type="ECO:0000256" key="5">
    <source>
        <dbReference type="ARBA" id="ARBA00023004"/>
    </source>
</evidence>
<evidence type="ECO:0000313" key="11">
    <source>
        <dbReference type="Proteomes" id="UP000770661"/>
    </source>
</evidence>
<dbReference type="PRINTS" id="PR00385">
    <property type="entry name" value="P450"/>
</dbReference>
<dbReference type="InterPro" id="IPR050182">
    <property type="entry name" value="Cytochrome_P450_fam2"/>
</dbReference>
<dbReference type="PANTHER" id="PTHR24300:SF403">
    <property type="entry name" value="CYTOCHROME P450 306A1"/>
    <property type="match status" value="1"/>
</dbReference>
<accession>A0A8J4Y9J5</accession>
<evidence type="ECO:0000256" key="9">
    <source>
        <dbReference type="SAM" id="SignalP"/>
    </source>
</evidence>
<dbReference type="GO" id="GO:0005506">
    <property type="term" value="F:iron ion binding"/>
    <property type="evidence" value="ECO:0007669"/>
    <property type="project" value="InterPro"/>
</dbReference>